<dbReference type="EMBL" id="LT607753">
    <property type="protein sequence ID" value="SCG70045.1"/>
    <property type="molecule type" value="Genomic_DNA"/>
</dbReference>
<dbReference type="GO" id="GO:0016787">
    <property type="term" value="F:hydrolase activity"/>
    <property type="evidence" value="ECO:0007669"/>
    <property type="project" value="UniProtKB-KW"/>
</dbReference>
<protein>
    <submittedName>
        <fullName evidence="2">Diadenosine tetraphosphate (Ap4A) hydrolase</fullName>
    </submittedName>
</protein>
<accession>A0A1C5JHI8</accession>
<evidence type="ECO:0000313" key="3">
    <source>
        <dbReference type="Proteomes" id="UP000198215"/>
    </source>
</evidence>
<dbReference type="SUPFAM" id="SSF54197">
    <property type="entry name" value="HIT-like"/>
    <property type="match status" value="1"/>
</dbReference>
<dbReference type="AlphaFoldDB" id="A0A1C5JHI8"/>
<organism evidence="2 3">
    <name type="scientific">Micromonospora coxensis</name>
    <dbReference type="NCBI Taxonomy" id="356852"/>
    <lineage>
        <taxon>Bacteria</taxon>
        <taxon>Bacillati</taxon>
        <taxon>Actinomycetota</taxon>
        <taxon>Actinomycetes</taxon>
        <taxon>Micromonosporales</taxon>
        <taxon>Micromonosporaceae</taxon>
        <taxon>Micromonospora</taxon>
    </lineage>
</organism>
<evidence type="ECO:0000256" key="1">
    <source>
        <dbReference type="SAM" id="MobiDB-lite"/>
    </source>
</evidence>
<gene>
    <name evidence="2" type="ORF">GA0070614_4633</name>
</gene>
<feature type="region of interest" description="Disordered" evidence="1">
    <location>
        <begin position="42"/>
        <end position="62"/>
    </location>
</feature>
<sequence length="221" mass="24575">MDSNPIMPSVCYAYRPPEVPACGLPQVGQDCGTRWLTSKLTSAPRPPWVGRESGTRSSLAGMTGDWRDDRVGAALRGENPTVLRRLTAGFAVLGDVQFLPGYCVLISDDPAADRLADLPRERRLAFLADLDLLGEAVHRVCARRDPAFRRVNYEILGNLDAFLHAHVRPRYDWEPAELRRGPATAYPVEVWRDPAHALGPRHRELRALLTAELDALTADHH</sequence>
<proteinExistence type="predicted"/>
<evidence type="ECO:0000313" key="2">
    <source>
        <dbReference type="EMBL" id="SCG70045.1"/>
    </source>
</evidence>
<dbReference type="Gene3D" id="3.30.428.10">
    <property type="entry name" value="HIT-like"/>
    <property type="match status" value="1"/>
</dbReference>
<name>A0A1C5JHI8_9ACTN</name>
<keyword evidence="3" id="KW-1185">Reference proteome</keyword>
<keyword evidence="2" id="KW-0378">Hydrolase</keyword>
<dbReference type="InterPro" id="IPR036265">
    <property type="entry name" value="HIT-like_sf"/>
</dbReference>
<reference evidence="3" key="1">
    <citation type="submission" date="2016-06" db="EMBL/GenBank/DDBJ databases">
        <authorList>
            <person name="Varghese N."/>
            <person name="Submissions Spin"/>
        </authorList>
    </citation>
    <scope>NUCLEOTIDE SEQUENCE [LARGE SCALE GENOMIC DNA]</scope>
    <source>
        <strain evidence="3">DSM 45161</strain>
    </source>
</reference>
<dbReference type="Proteomes" id="UP000198215">
    <property type="component" value="Chromosome I"/>
</dbReference>